<evidence type="ECO:0000256" key="6">
    <source>
        <dbReference type="SAM" id="Phobius"/>
    </source>
</evidence>
<dbReference type="InterPro" id="IPR002797">
    <property type="entry name" value="Polysacc_synth"/>
</dbReference>
<comment type="subcellular location">
    <subcellularLocation>
        <location evidence="1">Cell membrane</location>
        <topology evidence="1">Multi-pass membrane protein</topology>
    </subcellularLocation>
</comment>
<evidence type="ECO:0000256" key="2">
    <source>
        <dbReference type="ARBA" id="ARBA00022475"/>
    </source>
</evidence>
<dbReference type="InterPro" id="IPR050833">
    <property type="entry name" value="Poly_Biosynth_Transport"/>
</dbReference>
<feature type="transmembrane region" description="Helical" evidence="6">
    <location>
        <begin position="110"/>
        <end position="133"/>
    </location>
</feature>
<feature type="transmembrane region" description="Helical" evidence="6">
    <location>
        <begin position="351"/>
        <end position="371"/>
    </location>
</feature>
<feature type="transmembrane region" description="Helical" evidence="6">
    <location>
        <begin position="83"/>
        <end position="104"/>
    </location>
</feature>
<evidence type="ECO:0000313" key="8">
    <source>
        <dbReference type="Proteomes" id="UP000051010"/>
    </source>
</evidence>
<evidence type="ECO:0000256" key="1">
    <source>
        <dbReference type="ARBA" id="ARBA00004651"/>
    </source>
</evidence>
<dbReference type="AlphaFoldDB" id="A0A0R1YAA1"/>
<dbReference type="Pfam" id="PF01943">
    <property type="entry name" value="Polysacc_synt"/>
    <property type="match status" value="1"/>
</dbReference>
<dbReference type="PANTHER" id="PTHR30250">
    <property type="entry name" value="PST FAMILY PREDICTED COLANIC ACID TRANSPORTER"/>
    <property type="match status" value="1"/>
</dbReference>
<feature type="transmembrane region" description="Helical" evidence="6">
    <location>
        <begin position="7"/>
        <end position="29"/>
    </location>
</feature>
<dbReference type="Proteomes" id="UP000051010">
    <property type="component" value="Unassembled WGS sequence"/>
</dbReference>
<evidence type="ECO:0000313" key="7">
    <source>
        <dbReference type="EMBL" id="KRM39213.1"/>
    </source>
</evidence>
<sequence>MQIVKNYLYNIFYQVFILLVPIVTTPYLARVIGPVGVGINSYTNATIQYFILFGSIGINLYGNRQIAFVRNDRKLLTQAFYEIYILRIISIALAYLAFLIFLLFTNKFQVYYWAQSVSLIATAFDISWFFMGVENFAVTVLRNFVVKILTVISILTLVKSYSDLTLYIFILSISLLIGNLTLFPNLRKYIGKPDLKSMDILKHIRPAVILFVPQIATQVYLVLNKTMIGLITSVQAAGYFDQSDKIVKITLAIVTATGTVMLPHVANAFANKEYQKTKNYLYRSFSFVSAISIPMFLGLLAIADKFIPLFLTAKFNEVIPIIMIESVVIWLIAWSNAIGTQYLLPTNQSKAYSMSVILGAVINLLCNIPLIVLWGALGASIATVISEATVTSYQLWTIRKQVDFHKLFFETYKYFLSGLLMFIVVIYINRLLPSSWLILIMEIIIGIIVYVIALFILRASILRNFKELISVQK</sequence>
<feature type="transmembrane region" description="Helical" evidence="6">
    <location>
        <begin position="41"/>
        <end position="62"/>
    </location>
</feature>
<feature type="transmembrane region" description="Helical" evidence="6">
    <location>
        <begin position="281"/>
        <end position="303"/>
    </location>
</feature>
<feature type="transmembrane region" description="Helical" evidence="6">
    <location>
        <begin position="204"/>
        <end position="223"/>
    </location>
</feature>
<evidence type="ECO:0000256" key="5">
    <source>
        <dbReference type="ARBA" id="ARBA00023136"/>
    </source>
</evidence>
<evidence type="ECO:0000256" key="3">
    <source>
        <dbReference type="ARBA" id="ARBA00022692"/>
    </source>
</evidence>
<keyword evidence="5 6" id="KW-0472">Membrane</keyword>
<name>A0A0R1YAA1_9LACO</name>
<dbReference type="PANTHER" id="PTHR30250:SF11">
    <property type="entry name" value="O-ANTIGEN TRANSPORTER-RELATED"/>
    <property type="match status" value="1"/>
</dbReference>
<protein>
    <submittedName>
        <fullName evidence="7">PST family polysaccharide transporter</fullName>
    </submittedName>
</protein>
<dbReference type="PATRIC" id="fig|1423786.4.peg.215"/>
<feature type="transmembrane region" description="Helical" evidence="6">
    <location>
        <begin position="164"/>
        <end position="183"/>
    </location>
</feature>
<keyword evidence="2" id="KW-1003">Cell membrane</keyword>
<feature type="transmembrane region" description="Helical" evidence="6">
    <location>
        <begin position="249"/>
        <end position="269"/>
    </location>
</feature>
<comment type="caution">
    <text evidence="7">The sequence shown here is derived from an EMBL/GenBank/DDBJ whole genome shotgun (WGS) entry which is preliminary data.</text>
</comment>
<gene>
    <name evidence="7" type="ORF">FD47_GL000214</name>
</gene>
<feature type="transmembrane region" description="Helical" evidence="6">
    <location>
        <begin position="140"/>
        <end position="158"/>
    </location>
</feature>
<accession>A0A0R1YAA1</accession>
<dbReference type="GO" id="GO:0005886">
    <property type="term" value="C:plasma membrane"/>
    <property type="evidence" value="ECO:0007669"/>
    <property type="project" value="UniProtKB-SubCell"/>
</dbReference>
<keyword evidence="3 6" id="KW-0812">Transmembrane</keyword>
<dbReference type="RefSeq" id="WP_054736695.1">
    <property type="nucleotide sequence ID" value="NZ_AZFZ01000106.1"/>
</dbReference>
<keyword evidence="4 6" id="KW-1133">Transmembrane helix</keyword>
<dbReference type="EMBL" id="AZFZ01000106">
    <property type="protein sequence ID" value="KRM39213.1"/>
    <property type="molecule type" value="Genomic_DNA"/>
</dbReference>
<organism evidence="7 8">
    <name type="scientific">Lentilactobacillus parafarraginis DSM 18390 = JCM 14109</name>
    <dbReference type="NCBI Taxonomy" id="1423786"/>
    <lineage>
        <taxon>Bacteria</taxon>
        <taxon>Bacillati</taxon>
        <taxon>Bacillota</taxon>
        <taxon>Bacilli</taxon>
        <taxon>Lactobacillales</taxon>
        <taxon>Lactobacillaceae</taxon>
        <taxon>Lentilactobacillus</taxon>
    </lineage>
</organism>
<proteinExistence type="predicted"/>
<feature type="transmembrane region" description="Helical" evidence="6">
    <location>
        <begin position="408"/>
        <end position="428"/>
    </location>
</feature>
<feature type="transmembrane region" description="Helical" evidence="6">
    <location>
        <begin position="434"/>
        <end position="457"/>
    </location>
</feature>
<feature type="transmembrane region" description="Helical" evidence="6">
    <location>
        <begin position="318"/>
        <end position="339"/>
    </location>
</feature>
<reference evidence="7 8" key="1">
    <citation type="journal article" date="2015" name="Genome Announc.">
        <title>Expanding the biotechnology potential of lactobacilli through comparative genomics of 213 strains and associated genera.</title>
        <authorList>
            <person name="Sun Z."/>
            <person name="Harris H.M."/>
            <person name="McCann A."/>
            <person name="Guo C."/>
            <person name="Argimon S."/>
            <person name="Zhang W."/>
            <person name="Yang X."/>
            <person name="Jeffery I.B."/>
            <person name="Cooney J.C."/>
            <person name="Kagawa T.F."/>
            <person name="Liu W."/>
            <person name="Song Y."/>
            <person name="Salvetti E."/>
            <person name="Wrobel A."/>
            <person name="Rasinkangas P."/>
            <person name="Parkhill J."/>
            <person name="Rea M.C."/>
            <person name="O'Sullivan O."/>
            <person name="Ritari J."/>
            <person name="Douillard F.P."/>
            <person name="Paul Ross R."/>
            <person name="Yang R."/>
            <person name="Briner A.E."/>
            <person name="Felis G.E."/>
            <person name="de Vos W.M."/>
            <person name="Barrangou R."/>
            <person name="Klaenhammer T.R."/>
            <person name="Caufield P.W."/>
            <person name="Cui Y."/>
            <person name="Zhang H."/>
            <person name="O'Toole P.W."/>
        </authorList>
    </citation>
    <scope>NUCLEOTIDE SEQUENCE [LARGE SCALE GENOMIC DNA]</scope>
    <source>
        <strain evidence="7 8">DSM 18390</strain>
    </source>
</reference>
<evidence type="ECO:0000256" key="4">
    <source>
        <dbReference type="ARBA" id="ARBA00022989"/>
    </source>
</evidence>